<protein>
    <submittedName>
        <fullName evidence="1">Uncharacterized protein</fullName>
    </submittedName>
</protein>
<dbReference type="EMBL" id="ATBP01000619">
    <property type="protein sequence ID" value="ETR69538.1"/>
    <property type="molecule type" value="Genomic_DNA"/>
</dbReference>
<evidence type="ECO:0000313" key="1">
    <source>
        <dbReference type="EMBL" id="ETR69538.1"/>
    </source>
</evidence>
<organism evidence="1 2">
    <name type="scientific">Candidatus Magnetoglobus multicellularis str. Araruama</name>
    <dbReference type="NCBI Taxonomy" id="890399"/>
    <lineage>
        <taxon>Bacteria</taxon>
        <taxon>Pseudomonadati</taxon>
        <taxon>Thermodesulfobacteriota</taxon>
        <taxon>Desulfobacteria</taxon>
        <taxon>Desulfobacterales</taxon>
        <taxon>Desulfobacteraceae</taxon>
        <taxon>Candidatus Magnetoglobus</taxon>
    </lineage>
</organism>
<comment type="caution">
    <text evidence="1">The sequence shown here is derived from an EMBL/GenBank/DDBJ whole genome shotgun (WGS) entry which is preliminary data.</text>
</comment>
<dbReference type="AlphaFoldDB" id="A0A1V1P409"/>
<name>A0A1V1P409_9BACT</name>
<evidence type="ECO:0000313" key="2">
    <source>
        <dbReference type="Proteomes" id="UP000189670"/>
    </source>
</evidence>
<gene>
    <name evidence="1" type="ORF">OMM_03877</name>
</gene>
<sequence>MRAASLSSQNQEIEYKVQRLAAHAITNLEKLQFYDCLASIYYHNNQYEKVIEVVKQGLSSCRIKIDASEMFRRWTLLKSVLKYRHFQRINPIHHMSDKDLVNQLVIRLFTAYIRSLPHEDYRQSMGVIAKGIQRMSNKQITSDAAYLWIMLSRYLMDVQGFSPIALQWARMGQAIIDRLPDPDLQSETRLIYIWYIDHRSKPLNHHLPLLKEEIQRCAIRGYPGRAAQATEYYLFLRFICGTRLKQILSDMHEISIHTQKAFKKIDMMAMYRQTIHNLISGITPPHILTGQSFDEHKAVETMTSTNNPQHLFILYALKLMLSTLFMNHEKSVLLAQKTEGLMNIALGTPMASMAHFYIALAYTGSYDSAGRSEQKIWRKRIKYHVQQLKNGQISVLKMGVIATF</sequence>
<proteinExistence type="predicted"/>
<accession>A0A1V1P409</accession>
<reference evidence="2" key="1">
    <citation type="submission" date="2012-11" db="EMBL/GenBank/DDBJ databases">
        <authorList>
            <person name="Lucero-Rivera Y.E."/>
            <person name="Tovar-Ramirez D."/>
        </authorList>
    </citation>
    <scope>NUCLEOTIDE SEQUENCE [LARGE SCALE GENOMIC DNA]</scope>
    <source>
        <strain evidence="2">Araruama</strain>
    </source>
</reference>
<dbReference type="Proteomes" id="UP000189670">
    <property type="component" value="Unassembled WGS sequence"/>
</dbReference>